<proteinExistence type="predicted"/>
<accession>A0A1V0RQA2</accession>
<reference evidence="1 2" key="1">
    <citation type="submission" date="2017-03" db="EMBL/GenBank/DDBJ databases">
        <title>Genome Sequence of Roseovarius mucosus strain SMR3 Isolated from a culture of the Diatom Skeletonema marinoi.</title>
        <authorList>
            <person name="Topel M."/>
            <person name="Pinder M."/>
            <person name="Johansson O.N."/>
            <person name="Kourtchenko O."/>
            <person name="Godhe A."/>
            <person name="Clarke A.K."/>
        </authorList>
    </citation>
    <scope>NUCLEOTIDE SEQUENCE [LARGE SCALE GENOMIC DNA]</scope>
    <source>
        <strain evidence="1 2">SMR3</strain>
    </source>
</reference>
<name>A0A1V0RQA2_9RHOB</name>
<organism evidence="1 2">
    <name type="scientific">Roseovarius mucosus</name>
    <dbReference type="NCBI Taxonomy" id="215743"/>
    <lineage>
        <taxon>Bacteria</taxon>
        <taxon>Pseudomonadati</taxon>
        <taxon>Pseudomonadota</taxon>
        <taxon>Alphaproteobacteria</taxon>
        <taxon>Rhodobacterales</taxon>
        <taxon>Roseobacteraceae</taxon>
        <taxon>Roseovarius</taxon>
    </lineage>
</organism>
<sequence length="107" mass="12213">MLNGCRRFLNSRGNGPNFNLRRCIFDRLICEGNQYILSVFPVSCKLICGANGTRELCIILRSRWFTIFGLEVLGPHPLMTLIQPISRKSFNVILTILSEQVKDLVLE</sequence>
<dbReference type="AlphaFoldDB" id="A0A1V0RQA2"/>
<dbReference type="KEGG" id="rmm:ROSMUCSMR3_02481"/>
<evidence type="ECO:0000313" key="2">
    <source>
        <dbReference type="Proteomes" id="UP000192273"/>
    </source>
</evidence>
<dbReference type="EMBL" id="CP020474">
    <property type="protein sequence ID" value="ARE83950.1"/>
    <property type="molecule type" value="Genomic_DNA"/>
</dbReference>
<evidence type="ECO:0000313" key="1">
    <source>
        <dbReference type="EMBL" id="ARE83950.1"/>
    </source>
</evidence>
<dbReference type="Proteomes" id="UP000192273">
    <property type="component" value="Chromosome"/>
</dbReference>
<gene>
    <name evidence="1" type="ORF">ROSMUCSMR3_02481</name>
</gene>
<keyword evidence="2" id="KW-1185">Reference proteome</keyword>
<protein>
    <submittedName>
        <fullName evidence="1">Uncharacterized protein</fullName>
    </submittedName>
</protein>